<organism evidence="1 2">
    <name type="scientific">Aquimarina litoralis</name>
    <dbReference type="NCBI Taxonomy" id="584605"/>
    <lineage>
        <taxon>Bacteria</taxon>
        <taxon>Pseudomonadati</taxon>
        <taxon>Bacteroidota</taxon>
        <taxon>Flavobacteriia</taxon>
        <taxon>Flavobacteriales</taxon>
        <taxon>Flavobacteriaceae</taxon>
        <taxon>Aquimarina</taxon>
    </lineage>
</organism>
<reference evidence="1 2" key="1">
    <citation type="journal article" date="2019" name="Int. J. Syst. Evol. Microbiol.">
        <title>The Global Catalogue of Microorganisms (GCM) 10K type strain sequencing project: providing services to taxonomists for standard genome sequencing and annotation.</title>
        <authorList>
            <consortium name="The Broad Institute Genomics Platform"/>
            <consortium name="The Broad Institute Genome Sequencing Center for Infectious Disease"/>
            <person name="Wu L."/>
            <person name="Ma J."/>
        </authorList>
    </citation>
    <scope>NUCLEOTIDE SEQUENCE [LARGE SCALE GENOMIC DNA]</scope>
    <source>
        <strain evidence="1 2">JCM 15974</strain>
    </source>
</reference>
<name>A0ABN1J6M9_9FLAO</name>
<dbReference type="Proteomes" id="UP001501758">
    <property type="component" value="Unassembled WGS sequence"/>
</dbReference>
<evidence type="ECO:0008006" key="3">
    <source>
        <dbReference type="Google" id="ProtNLM"/>
    </source>
</evidence>
<gene>
    <name evidence="1" type="ORF">GCM10009430_40320</name>
</gene>
<accession>A0ABN1J6M9</accession>
<proteinExistence type="predicted"/>
<comment type="caution">
    <text evidence="1">The sequence shown here is derived from an EMBL/GenBank/DDBJ whole genome shotgun (WGS) entry which is preliminary data.</text>
</comment>
<sequence>MKVYFLKFFIFCTLILHISCENDSEDDLVDVTPPVTLVTYESNVKSIIDTNCIACHNDPPINFAPMPLLNFTQVKEAVDNRNLLDRVSSEDISFLMPAGGPRLPQATIDIILQWNSDGLLEE</sequence>
<dbReference type="EMBL" id="BAAAGE010000004">
    <property type="protein sequence ID" value="GAA0729801.1"/>
    <property type="molecule type" value="Genomic_DNA"/>
</dbReference>
<dbReference type="RefSeq" id="WP_343914051.1">
    <property type="nucleotide sequence ID" value="NZ_BAAAGE010000004.1"/>
</dbReference>
<evidence type="ECO:0000313" key="2">
    <source>
        <dbReference type="Proteomes" id="UP001501758"/>
    </source>
</evidence>
<protein>
    <recommendedName>
        <fullName evidence="3">Cytochrome c domain-containing protein</fullName>
    </recommendedName>
</protein>
<keyword evidence="2" id="KW-1185">Reference proteome</keyword>
<evidence type="ECO:0000313" key="1">
    <source>
        <dbReference type="EMBL" id="GAA0729801.1"/>
    </source>
</evidence>